<dbReference type="InterPro" id="IPR020846">
    <property type="entry name" value="MFS_dom"/>
</dbReference>
<keyword evidence="3" id="KW-1003">Cell membrane</keyword>
<protein>
    <submittedName>
        <fullName evidence="9">MFS transporter</fullName>
    </submittedName>
</protein>
<feature type="transmembrane region" description="Helical" evidence="7">
    <location>
        <begin position="165"/>
        <end position="184"/>
    </location>
</feature>
<evidence type="ECO:0000256" key="5">
    <source>
        <dbReference type="ARBA" id="ARBA00022989"/>
    </source>
</evidence>
<dbReference type="Gene3D" id="1.20.1250.20">
    <property type="entry name" value="MFS general substrate transporter like domains"/>
    <property type="match status" value="1"/>
</dbReference>
<keyword evidence="2" id="KW-0813">Transport</keyword>
<organism evidence="9 10">
    <name type="scientific">Lacimicrobium alkaliphilum</name>
    <dbReference type="NCBI Taxonomy" id="1526571"/>
    <lineage>
        <taxon>Bacteria</taxon>
        <taxon>Pseudomonadati</taxon>
        <taxon>Pseudomonadota</taxon>
        <taxon>Gammaproteobacteria</taxon>
        <taxon>Alteromonadales</taxon>
        <taxon>Alteromonadaceae</taxon>
        <taxon>Lacimicrobium</taxon>
    </lineage>
</organism>
<dbReference type="PANTHER" id="PTHR23517:SF2">
    <property type="entry name" value="MULTIDRUG RESISTANCE PROTEIN MDTH"/>
    <property type="match status" value="1"/>
</dbReference>
<comment type="caution">
    <text evidence="9">The sequence shown here is derived from an EMBL/GenBank/DDBJ whole genome shotgun (WGS) entry which is preliminary data.</text>
</comment>
<dbReference type="Pfam" id="PF07690">
    <property type="entry name" value="MFS_1"/>
    <property type="match status" value="1"/>
</dbReference>
<evidence type="ECO:0000256" key="4">
    <source>
        <dbReference type="ARBA" id="ARBA00022692"/>
    </source>
</evidence>
<keyword evidence="6 7" id="KW-0472">Membrane</keyword>
<feature type="transmembrane region" description="Helical" evidence="7">
    <location>
        <begin position="330"/>
        <end position="346"/>
    </location>
</feature>
<evidence type="ECO:0000256" key="7">
    <source>
        <dbReference type="SAM" id="Phobius"/>
    </source>
</evidence>
<feature type="transmembrane region" description="Helical" evidence="7">
    <location>
        <begin position="109"/>
        <end position="127"/>
    </location>
</feature>
<feature type="transmembrane region" description="Helical" evidence="7">
    <location>
        <begin position="395"/>
        <end position="416"/>
    </location>
</feature>
<proteinExistence type="predicted"/>
<dbReference type="PROSITE" id="PS00216">
    <property type="entry name" value="SUGAR_TRANSPORT_1"/>
    <property type="match status" value="1"/>
</dbReference>
<dbReference type="SUPFAM" id="SSF103473">
    <property type="entry name" value="MFS general substrate transporter"/>
    <property type="match status" value="1"/>
</dbReference>
<feature type="transmembrane region" description="Helical" evidence="7">
    <location>
        <begin position="279"/>
        <end position="296"/>
    </location>
</feature>
<evidence type="ECO:0000313" key="10">
    <source>
        <dbReference type="Proteomes" id="UP000614272"/>
    </source>
</evidence>
<feature type="transmembrane region" description="Helical" evidence="7">
    <location>
        <begin position="243"/>
        <end position="264"/>
    </location>
</feature>
<dbReference type="CDD" id="cd17472">
    <property type="entry name" value="MFS_YajR_like"/>
    <property type="match status" value="1"/>
</dbReference>
<dbReference type="InterPro" id="IPR005829">
    <property type="entry name" value="Sugar_transporter_CS"/>
</dbReference>
<dbReference type="InterPro" id="IPR011701">
    <property type="entry name" value="MFS"/>
</dbReference>
<sequence length="483" mass="51836">MLSKFPAYAKLRSLKTGTLLPYYHFDLSDFRRVILNNTEIRGASALAIVYVMRMLGLFMVMPVLAVLAIEYPDYSPVMVGLAIGGYGLTQALLQIPMGVLSDRLGRKPVIIAGLLLFALGSLVAAMADSLLWVVIGRILQGGGAIAGAVMALAGDISRENQRAKVMAIIGIAIGFSFYLALLLGPLLAQTHGLQGIFFVTALLALACIPLVLFVVPTARNLAPSGDTLPRLSELGALLSQGPLIKLNISVFLLHLLITLLFIQLPTRLVDQGWLLSQHWQLYLPILTASVLGLIVLMRLGKLLGQQRVLMLSILLMAISFAGLILDTGVAGLIILCWLFFTGFNYLEANLPAMVSTLAPAGRKGSAMGAYASAQFLGAFAGGMLSGAISQYLNTSWVYTLALLLCLIWIMLIRGLAAGATHAKRYTLALDADGAAAGQYVEQLRQLAGVTDITWVEGEKAVYLKVDSRAFNLQQARHIISPSN</sequence>
<dbReference type="EMBL" id="BMGJ01000005">
    <property type="protein sequence ID" value="GGD61559.1"/>
    <property type="molecule type" value="Genomic_DNA"/>
</dbReference>
<feature type="transmembrane region" description="Helical" evidence="7">
    <location>
        <begin position="308"/>
        <end position="324"/>
    </location>
</feature>
<keyword evidence="10" id="KW-1185">Reference proteome</keyword>
<feature type="transmembrane region" description="Helical" evidence="7">
    <location>
        <begin position="75"/>
        <end position="97"/>
    </location>
</feature>
<dbReference type="InterPro" id="IPR050171">
    <property type="entry name" value="MFS_Transporters"/>
</dbReference>
<dbReference type="Gene3D" id="3.30.70.100">
    <property type="match status" value="1"/>
</dbReference>
<feature type="transmembrane region" description="Helical" evidence="7">
    <location>
        <begin position="196"/>
        <end position="222"/>
    </location>
</feature>
<dbReference type="Proteomes" id="UP000614272">
    <property type="component" value="Unassembled WGS sequence"/>
</dbReference>
<keyword evidence="5 7" id="KW-1133">Transmembrane helix</keyword>
<feature type="transmembrane region" description="Helical" evidence="7">
    <location>
        <begin position="367"/>
        <end position="389"/>
    </location>
</feature>
<gene>
    <name evidence="9" type="ORF">GCM10011357_16120</name>
</gene>
<accession>A0ABQ1RBM0</accession>
<reference evidence="10" key="1">
    <citation type="journal article" date="2019" name="Int. J. Syst. Evol. Microbiol.">
        <title>The Global Catalogue of Microorganisms (GCM) 10K type strain sequencing project: providing services to taxonomists for standard genome sequencing and annotation.</title>
        <authorList>
            <consortium name="The Broad Institute Genomics Platform"/>
            <consortium name="The Broad Institute Genome Sequencing Center for Infectious Disease"/>
            <person name="Wu L."/>
            <person name="Ma J."/>
        </authorList>
    </citation>
    <scope>NUCLEOTIDE SEQUENCE [LARGE SCALE GENOMIC DNA]</scope>
    <source>
        <strain evidence="10">CGMCC 1.12923</strain>
    </source>
</reference>
<dbReference type="InterPro" id="IPR036259">
    <property type="entry name" value="MFS_trans_sf"/>
</dbReference>
<feature type="transmembrane region" description="Helical" evidence="7">
    <location>
        <begin position="45"/>
        <end position="69"/>
    </location>
</feature>
<comment type="subcellular location">
    <subcellularLocation>
        <location evidence="1">Cell membrane</location>
        <topology evidence="1">Multi-pass membrane protein</topology>
    </subcellularLocation>
</comment>
<feature type="domain" description="Major facilitator superfamily (MFS) profile" evidence="8">
    <location>
        <begin position="42"/>
        <end position="417"/>
    </location>
</feature>
<name>A0ABQ1RBM0_9ALTE</name>
<evidence type="ECO:0000259" key="8">
    <source>
        <dbReference type="PROSITE" id="PS50850"/>
    </source>
</evidence>
<dbReference type="PROSITE" id="PS50850">
    <property type="entry name" value="MFS"/>
    <property type="match status" value="1"/>
</dbReference>
<evidence type="ECO:0000256" key="6">
    <source>
        <dbReference type="ARBA" id="ARBA00023136"/>
    </source>
</evidence>
<evidence type="ECO:0000256" key="3">
    <source>
        <dbReference type="ARBA" id="ARBA00022475"/>
    </source>
</evidence>
<feature type="transmembrane region" description="Helical" evidence="7">
    <location>
        <begin position="133"/>
        <end position="153"/>
    </location>
</feature>
<dbReference type="PANTHER" id="PTHR23517">
    <property type="entry name" value="RESISTANCE PROTEIN MDTM, PUTATIVE-RELATED-RELATED"/>
    <property type="match status" value="1"/>
</dbReference>
<evidence type="ECO:0000256" key="1">
    <source>
        <dbReference type="ARBA" id="ARBA00004651"/>
    </source>
</evidence>
<keyword evidence="4 7" id="KW-0812">Transmembrane</keyword>
<evidence type="ECO:0000313" key="9">
    <source>
        <dbReference type="EMBL" id="GGD61559.1"/>
    </source>
</evidence>
<evidence type="ECO:0000256" key="2">
    <source>
        <dbReference type="ARBA" id="ARBA00022448"/>
    </source>
</evidence>